<feature type="compositionally biased region" description="Low complexity" evidence="1">
    <location>
        <begin position="1324"/>
        <end position="1357"/>
    </location>
</feature>
<accession>A0AAN6GNY2</accession>
<feature type="compositionally biased region" description="Low complexity" evidence="1">
    <location>
        <begin position="1093"/>
        <end position="1102"/>
    </location>
</feature>
<evidence type="ECO:0000256" key="1">
    <source>
        <dbReference type="SAM" id="MobiDB-lite"/>
    </source>
</evidence>
<feature type="region of interest" description="Disordered" evidence="1">
    <location>
        <begin position="1324"/>
        <end position="1403"/>
    </location>
</feature>
<dbReference type="EMBL" id="JAPDMZ010000165">
    <property type="protein sequence ID" value="KAK0547316.1"/>
    <property type="molecule type" value="Genomic_DNA"/>
</dbReference>
<feature type="compositionally biased region" description="Low complexity" evidence="1">
    <location>
        <begin position="961"/>
        <end position="975"/>
    </location>
</feature>
<dbReference type="Proteomes" id="UP001176517">
    <property type="component" value="Unassembled WGS sequence"/>
</dbReference>
<feature type="compositionally biased region" description="Low complexity" evidence="1">
    <location>
        <begin position="219"/>
        <end position="230"/>
    </location>
</feature>
<feature type="compositionally biased region" description="Polar residues" evidence="1">
    <location>
        <begin position="939"/>
        <end position="957"/>
    </location>
</feature>
<feature type="compositionally biased region" description="Low complexity" evidence="1">
    <location>
        <begin position="675"/>
        <end position="773"/>
    </location>
</feature>
<reference evidence="2" key="1">
    <citation type="journal article" date="2023" name="PhytoFront">
        <title>Draft Genome Resources of Seven Strains of Tilletia horrida, Causal Agent of Kernel Smut of Rice.</title>
        <authorList>
            <person name="Khanal S."/>
            <person name="Antony Babu S."/>
            <person name="Zhou X.G."/>
        </authorList>
    </citation>
    <scope>NUCLEOTIDE SEQUENCE</scope>
    <source>
        <strain evidence="2">TX6</strain>
    </source>
</reference>
<gene>
    <name evidence="2" type="ORF">OC846_004914</name>
</gene>
<protein>
    <submittedName>
        <fullName evidence="2">Uncharacterized protein</fullName>
    </submittedName>
</protein>
<feature type="compositionally biased region" description="Low complexity" evidence="1">
    <location>
        <begin position="925"/>
        <end position="938"/>
    </location>
</feature>
<feature type="compositionally biased region" description="Low complexity" evidence="1">
    <location>
        <begin position="25"/>
        <end position="37"/>
    </location>
</feature>
<feature type="compositionally biased region" description="Polar residues" evidence="1">
    <location>
        <begin position="261"/>
        <end position="276"/>
    </location>
</feature>
<evidence type="ECO:0000313" key="2">
    <source>
        <dbReference type="EMBL" id="KAK0547316.1"/>
    </source>
</evidence>
<feature type="compositionally biased region" description="Polar residues" evidence="1">
    <location>
        <begin position="648"/>
        <end position="659"/>
    </location>
</feature>
<feature type="compositionally biased region" description="Gly residues" evidence="1">
    <location>
        <begin position="1194"/>
        <end position="1203"/>
    </location>
</feature>
<feature type="compositionally biased region" description="Gly residues" evidence="1">
    <location>
        <begin position="1081"/>
        <end position="1092"/>
    </location>
</feature>
<comment type="caution">
    <text evidence="2">The sequence shown here is derived from an EMBL/GenBank/DDBJ whole genome shotgun (WGS) entry which is preliminary data.</text>
</comment>
<feature type="region of interest" description="Disordered" evidence="1">
    <location>
        <begin position="184"/>
        <end position="1267"/>
    </location>
</feature>
<feature type="compositionally biased region" description="Basic and acidic residues" evidence="1">
    <location>
        <begin position="1205"/>
        <end position="1214"/>
    </location>
</feature>
<feature type="compositionally biased region" description="Polar residues" evidence="1">
    <location>
        <begin position="111"/>
        <end position="122"/>
    </location>
</feature>
<feature type="compositionally biased region" description="Pro residues" evidence="1">
    <location>
        <begin position="197"/>
        <end position="206"/>
    </location>
</feature>
<evidence type="ECO:0000313" key="3">
    <source>
        <dbReference type="Proteomes" id="UP001176517"/>
    </source>
</evidence>
<name>A0AAN6GNY2_9BASI</name>
<feature type="compositionally biased region" description="Basic and acidic residues" evidence="1">
    <location>
        <begin position="477"/>
        <end position="489"/>
    </location>
</feature>
<feature type="compositionally biased region" description="Polar residues" evidence="1">
    <location>
        <begin position="784"/>
        <end position="793"/>
    </location>
</feature>
<feature type="compositionally biased region" description="Polar residues" evidence="1">
    <location>
        <begin position="1370"/>
        <end position="1389"/>
    </location>
</feature>
<feature type="compositionally biased region" description="Basic residues" evidence="1">
    <location>
        <begin position="615"/>
        <end position="632"/>
    </location>
</feature>
<keyword evidence="3" id="KW-1185">Reference proteome</keyword>
<feature type="compositionally biased region" description="Gly residues" evidence="1">
    <location>
        <begin position="1144"/>
        <end position="1156"/>
    </location>
</feature>
<feature type="compositionally biased region" description="Low complexity" evidence="1">
    <location>
        <begin position="573"/>
        <end position="614"/>
    </location>
</feature>
<feature type="compositionally biased region" description="Polar residues" evidence="1">
    <location>
        <begin position="547"/>
        <end position="572"/>
    </location>
</feature>
<organism evidence="2 3">
    <name type="scientific">Tilletia horrida</name>
    <dbReference type="NCBI Taxonomy" id="155126"/>
    <lineage>
        <taxon>Eukaryota</taxon>
        <taxon>Fungi</taxon>
        <taxon>Dikarya</taxon>
        <taxon>Basidiomycota</taxon>
        <taxon>Ustilaginomycotina</taxon>
        <taxon>Exobasidiomycetes</taxon>
        <taxon>Tilletiales</taxon>
        <taxon>Tilletiaceae</taxon>
        <taxon>Tilletia</taxon>
    </lineage>
</organism>
<proteinExistence type="predicted"/>
<feature type="compositionally biased region" description="Low complexity" evidence="1">
    <location>
        <begin position="324"/>
        <end position="349"/>
    </location>
</feature>
<feature type="compositionally biased region" description="Gly residues" evidence="1">
    <location>
        <begin position="499"/>
        <end position="511"/>
    </location>
</feature>
<feature type="compositionally biased region" description="Polar residues" evidence="1">
    <location>
        <begin position="858"/>
        <end position="867"/>
    </location>
</feature>
<feature type="compositionally biased region" description="Low complexity" evidence="1">
    <location>
        <begin position="136"/>
        <end position="163"/>
    </location>
</feature>
<feature type="compositionally biased region" description="Acidic residues" evidence="1">
    <location>
        <begin position="396"/>
        <end position="405"/>
    </location>
</feature>
<feature type="compositionally biased region" description="Basic and acidic residues" evidence="1">
    <location>
        <begin position="1049"/>
        <end position="1058"/>
    </location>
</feature>
<feature type="compositionally biased region" description="Pro residues" evidence="1">
    <location>
        <begin position="10"/>
        <end position="24"/>
    </location>
</feature>
<feature type="region of interest" description="Disordered" evidence="1">
    <location>
        <begin position="1"/>
        <end position="169"/>
    </location>
</feature>
<feature type="compositionally biased region" description="Polar residues" evidence="1">
    <location>
        <begin position="1249"/>
        <end position="1261"/>
    </location>
</feature>
<feature type="compositionally biased region" description="Gly residues" evidence="1">
    <location>
        <begin position="454"/>
        <end position="467"/>
    </location>
</feature>
<feature type="compositionally biased region" description="Pro residues" evidence="1">
    <location>
        <begin position="314"/>
        <end position="323"/>
    </location>
</feature>
<feature type="compositionally biased region" description="Gly residues" evidence="1">
    <location>
        <begin position="839"/>
        <end position="850"/>
    </location>
</feature>
<feature type="compositionally biased region" description="Low complexity" evidence="1">
    <location>
        <begin position="794"/>
        <end position="805"/>
    </location>
</feature>
<sequence length="1548" mass="152477">MATHAQHMPPLMPSVPPPPPPTGPTPSGGVAASSWQQQPPPSGSGGYPSPSRGHLDLPSSRRNSGRISADEADDHFTDVDSLYGDPNAPSSNHHQQRPDLSSYPLAAAPTLASSTEPNNHNLTVAPRTRIIPDRQASFSSIASSSAASSSASPRQSAESPSSPTFGAARPFSVSSSIWAGKGALHPSTAANRKRAAPMPPMPPLPPAMAATGSHGGINGSSSAASSNPASPLFPQTGPSSRSPALPANSPHSMPSPLLSEDFNNSAPRHSFESGSMYSYMDDDTRAGHGASPRGTMDWRSADARGFLPDGTTLPPMPPLPLAPGGPLGSPLPSSSSSSAALPDAAAIAPPRKDSIPTINKPGPTGFAEGTAQRPSNRSGLRPPPMPTSRRQVLSYEEAEAQEEQELSALQREEDLVGGPAANKRLSTMGPKLKKNSPAPWELGGEDDDEPFSAGSGGGGPGGGGGGASSFNPFSKRPSTDGRDSADVRRPPLPAKDSFGSGGGSGGGGGGASSFFSRPSRDLGTRQPQHAPEPFPPSLAVGLESENTDASGIRSSLGESSNASGTRSRTKSISSAAAAGVLKGLGLGSSASGGPMQGSSMNGMPSPGSAPSSVGKKSKLAKALRLGNSHHHAGPPPSSYLGLDARGPISSSSPMYAQKSSDSRLSQEDGPAPPLSSMSAATSRSSAGADSAQHSSASLLQQQQLQQQAQNSLQQSARSNSSSHSAGQNASSTAAAAVVSGAASASAPQSPISYSPHSAASPSLPPLMSHSQSSVLRQSDDVMMSPTSATGGQRSSSSTTAHTSLSTGGGGSATAGTNGPGLKALLLQPRPPVSSRRQGTGDGFGGAGGPLGPFPAAPSTPTMGSVTDGSEEDWRKPLMLSPRTTSLGMSPGGEGRPGMGNPASVSMAANNRARMPTSPTATRLGSISANNPSSNMPASDTIQTITETTQNLSMSTGPGSRGVSSSAQTAAAAGAGLDRYASPPPSGAAITGPTALGLTPSTSGIEPNSDEHGGAAPGGEAAFPPNYPRPGQAEGVPYKLISLEQARANQAREREERNARSAKAKGAPGAGGMSASGSNHGASGGGAGGGGMPTGPMGRSQSIPGGGGGGGANFTSSSSQGHGGSGGITSSNQEEYMADHAHGPSSGGHGGGGGGFGVKALKNKKSGGFLRMFNKDRAGSDPHAPPVPSFAANSGGVGIGGGVGSQRHESGEEGRYVSAGGGEDDGSRLGTTGYGKGSISNPPTPKFTVSRETPSVRGSDSVSRGLGAAPGGAISGGLAPLGGGQGGGGGGLSLSAPALKLRPMSSMMAGFADLLDPSLTEDPLPAVSTPAATSTLSAPSAPVATSSSSTVLAPASPSGVTKSPPLLSPVEATTHSNSRSTSMTSFTSAGAPSDDAKVAGRSGNATGVGAGGPLGAGAGANNSPAVDMGGSGRLVASSRSTSISAATASDGTVKTTLRVDPAVTAAGGGTAMAASPRSASSGSNEAAAAAVNSAVIPPCAMCGCTCGEQRRQQALNAAAVLEGVSVLDRGRAIKPGMNQSSKFGSYALR</sequence>